<evidence type="ECO:0000313" key="3">
    <source>
        <dbReference type="Proteomes" id="UP001176961"/>
    </source>
</evidence>
<evidence type="ECO:0000256" key="1">
    <source>
        <dbReference type="SAM" id="MobiDB-lite"/>
    </source>
</evidence>
<dbReference type="Proteomes" id="UP001176961">
    <property type="component" value="Unassembled WGS sequence"/>
</dbReference>
<reference evidence="2" key="1">
    <citation type="submission" date="2023-07" db="EMBL/GenBank/DDBJ databases">
        <authorList>
            <consortium name="CYATHOMIX"/>
        </authorList>
    </citation>
    <scope>NUCLEOTIDE SEQUENCE</scope>
    <source>
        <strain evidence="2">N/A</strain>
    </source>
</reference>
<comment type="caution">
    <text evidence="2">The sequence shown here is derived from an EMBL/GenBank/DDBJ whole genome shotgun (WGS) entry which is preliminary data.</text>
</comment>
<gene>
    <name evidence="2" type="ORF">CYNAS_LOCUS4334</name>
</gene>
<name>A0AA36DT62_CYLNA</name>
<accession>A0AA36DT62</accession>
<dbReference type="EMBL" id="CATQJL010000090">
    <property type="protein sequence ID" value="CAJ0592351.1"/>
    <property type="molecule type" value="Genomic_DNA"/>
</dbReference>
<evidence type="ECO:0000313" key="2">
    <source>
        <dbReference type="EMBL" id="CAJ0592351.1"/>
    </source>
</evidence>
<sequence>MDTRALNETVECDLWNLSVRSLRRNLDIRREQAEILIKGFEGKTRDIEQITKSIRAQIIQYNRVVSERAKLINQLDEFFSEEKVLHSTSRRAGVEPLDLGQLEEPATADEGNNILVSESAADQQSSLSEDSTDVGIIRTASQSTVCEESLSYFDEEEKTRSSASSFTLHQSDVDDAKLGKQNIDAEPHPSRRTLDTVETLAMLSRQTVTVGGDENSLDDADQLLDKLIYYFEQAKVATIEEVSPEEQSLSDSGKLFDRTFTETAITGPMLPNAPSVEADQSVDVVDGMNDVMITPHENTGLEVSITNSGIWSEAEVSVPDIITHVSEDASTLETPSFIGDAADIAETAESGNTNLSPLEHSHGETEKVSNEGDKI</sequence>
<protein>
    <submittedName>
        <fullName evidence="2">Uncharacterized protein</fullName>
    </submittedName>
</protein>
<feature type="compositionally biased region" description="Basic and acidic residues" evidence="1">
    <location>
        <begin position="359"/>
        <end position="375"/>
    </location>
</feature>
<proteinExistence type="predicted"/>
<keyword evidence="3" id="KW-1185">Reference proteome</keyword>
<organism evidence="2 3">
    <name type="scientific">Cylicocyclus nassatus</name>
    <name type="common">Nematode worm</name>
    <dbReference type="NCBI Taxonomy" id="53992"/>
    <lineage>
        <taxon>Eukaryota</taxon>
        <taxon>Metazoa</taxon>
        <taxon>Ecdysozoa</taxon>
        <taxon>Nematoda</taxon>
        <taxon>Chromadorea</taxon>
        <taxon>Rhabditida</taxon>
        <taxon>Rhabditina</taxon>
        <taxon>Rhabditomorpha</taxon>
        <taxon>Strongyloidea</taxon>
        <taxon>Strongylidae</taxon>
        <taxon>Cylicocyclus</taxon>
    </lineage>
</organism>
<dbReference type="AlphaFoldDB" id="A0AA36DT62"/>
<feature type="region of interest" description="Disordered" evidence="1">
    <location>
        <begin position="351"/>
        <end position="375"/>
    </location>
</feature>